<evidence type="ECO:0000256" key="2">
    <source>
        <dbReference type="ARBA" id="ARBA00022692"/>
    </source>
</evidence>
<name>A0A1Y1YDF2_9PLEO</name>
<dbReference type="AlphaFoldDB" id="A0A1Y1YDF2"/>
<evidence type="ECO:0000256" key="5">
    <source>
        <dbReference type="ARBA" id="ARBA00038359"/>
    </source>
</evidence>
<evidence type="ECO:0000259" key="7">
    <source>
        <dbReference type="Pfam" id="PF20684"/>
    </source>
</evidence>
<evidence type="ECO:0000256" key="6">
    <source>
        <dbReference type="SAM" id="Phobius"/>
    </source>
</evidence>
<evidence type="ECO:0000256" key="4">
    <source>
        <dbReference type="ARBA" id="ARBA00023136"/>
    </source>
</evidence>
<feature type="domain" description="Rhodopsin" evidence="7">
    <location>
        <begin position="3"/>
        <end position="102"/>
    </location>
</feature>
<evidence type="ECO:0000256" key="3">
    <source>
        <dbReference type="ARBA" id="ARBA00022989"/>
    </source>
</evidence>
<dbReference type="InterPro" id="IPR052337">
    <property type="entry name" value="SAT4-like"/>
</dbReference>
<dbReference type="OrthoDB" id="5401779at2759"/>
<accession>A0A1Y1YDF2</accession>
<reference evidence="8 9" key="1">
    <citation type="submission" date="2016-07" db="EMBL/GenBank/DDBJ databases">
        <title>Pervasive Adenine N6-methylation of Active Genes in Fungi.</title>
        <authorList>
            <consortium name="DOE Joint Genome Institute"/>
            <person name="Mondo S.J."/>
            <person name="Dannebaum R.O."/>
            <person name="Kuo R.C."/>
            <person name="Labutti K."/>
            <person name="Haridas S."/>
            <person name="Kuo A."/>
            <person name="Salamov A."/>
            <person name="Ahrendt S.R."/>
            <person name="Lipzen A."/>
            <person name="Sullivan W."/>
            <person name="Andreopoulos W.B."/>
            <person name="Clum A."/>
            <person name="Lindquist E."/>
            <person name="Daum C."/>
            <person name="Ramamoorthy G.K."/>
            <person name="Gryganskyi A."/>
            <person name="Culley D."/>
            <person name="Magnuson J.K."/>
            <person name="James T.Y."/>
            <person name="O'Malley M.A."/>
            <person name="Stajich J.E."/>
            <person name="Spatafora J.W."/>
            <person name="Visel A."/>
            <person name="Grigoriev I.V."/>
        </authorList>
    </citation>
    <scope>NUCLEOTIDE SEQUENCE [LARGE SCALE GENOMIC DNA]</scope>
    <source>
        <strain evidence="8 9">CBS 115471</strain>
    </source>
</reference>
<sequence>MSLWGIAIDGVTWTLPHFVVWSLQLRRLHRLAISFIFALGILNLIVGLLRVKDQGFLAFRNRMMDDVVPVIIWPIARTRELIVTSTAIILACCPLLRPLFEKLIPKSLTSLASPLKKSRQDQSTIRVTTRIDVSNRPSRAIIHRDNWDEIRCPTFDVERSLSI</sequence>
<comment type="caution">
    <text evidence="8">The sequence shown here is derived from an EMBL/GenBank/DDBJ whole genome shotgun (WGS) entry which is preliminary data.</text>
</comment>
<proteinExistence type="inferred from homology"/>
<comment type="subcellular location">
    <subcellularLocation>
        <location evidence="1">Membrane</location>
        <topology evidence="1">Multi-pass membrane protein</topology>
    </subcellularLocation>
</comment>
<feature type="transmembrane region" description="Helical" evidence="6">
    <location>
        <begin position="31"/>
        <end position="51"/>
    </location>
</feature>
<dbReference type="EMBL" id="MCFA01000265">
    <property type="protein sequence ID" value="ORX96022.1"/>
    <property type="molecule type" value="Genomic_DNA"/>
</dbReference>
<keyword evidence="9" id="KW-1185">Reference proteome</keyword>
<keyword evidence="3 6" id="KW-1133">Transmembrane helix</keyword>
<evidence type="ECO:0000313" key="8">
    <source>
        <dbReference type="EMBL" id="ORX96022.1"/>
    </source>
</evidence>
<dbReference type="InterPro" id="IPR049326">
    <property type="entry name" value="Rhodopsin_dom_fungi"/>
</dbReference>
<keyword evidence="2 6" id="KW-0812">Transmembrane</keyword>
<evidence type="ECO:0000256" key="1">
    <source>
        <dbReference type="ARBA" id="ARBA00004141"/>
    </source>
</evidence>
<dbReference type="GO" id="GO:0016020">
    <property type="term" value="C:membrane"/>
    <property type="evidence" value="ECO:0007669"/>
    <property type="project" value="UniProtKB-SubCell"/>
</dbReference>
<dbReference type="PANTHER" id="PTHR33048">
    <property type="entry name" value="PTH11-LIKE INTEGRAL MEMBRANE PROTEIN (AFU_ORTHOLOGUE AFUA_5G11245)"/>
    <property type="match status" value="1"/>
</dbReference>
<gene>
    <name evidence="8" type="ORF">BCR34DRAFT_549469</name>
</gene>
<dbReference type="Proteomes" id="UP000193144">
    <property type="component" value="Unassembled WGS sequence"/>
</dbReference>
<keyword evidence="4 6" id="KW-0472">Membrane</keyword>
<protein>
    <recommendedName>
        <fullName evidence="7">Rhodopsin domain-containing protein</fullName>
    </recommendedName>
</protein>
<dbReference type="PANTHER" id="PTHR33048:SF92">
    <property type="entry name" value="INTEGRAL MEMBRANE PROTEIN"/>
    <property type="match status" value="1"/>
</dbReference>
<organism evidence="8 9">
    <name type="scientific">Clohesyomyces aquaticus</name>
    <dbReference type="NCBI Taxonomy" id="1231657"/>
    <lineage>
        <taxon>Eukaryota</taxon>
        <taxon>Fungi</taxon>
        <taxon>Dikarya</taxon>
        <taxon>Ascomycota</taxon>
        <taxon>Pezizomycotina</taxon>
        <taxon>Dothideomycetes</taxon>
        <taxon>Pleosporomycetidae</taxon>
        <taxon>Pleosporales</taxon>
        <taxon>Lindgomycetaceae</taxon>
        <taxon>Clohesyomyces</taxon>
    </lineage>
</organism>
<comment type="similarity">
    <text evidence="5">Belongs to the SAT4 family.</text>
</comment>
<dbReference type="Pfam" id="PF20684">
    <property type="entry name" value="Fung_rhodopsin"/>
    <property type="match status" value="1"/>
</dbReference>
<evidence type="ECO:0000313" key="9">
    <source>
        <dbReference type="Proteomes" id="UP000193144"/>
    </source>
</evidence>